<keyword evidence="11" id="KW-1185">Reference proteome</keyword>
<feature type="transmembrane region" description="Helical" evidence="8">
    <location>
        <begin position="463"/>
        <end position="481"/>
    </location>
</feature>
<keyword evidence="5 8" id="KW-1133">Transmembrane helix</keyword>
<evidence type="ECO:0000259" key="9">
    <source>
        <dbReference type="Pfam" id="PF00361"/>
    </source>
</evidence>
<feature type="transmembrane region" description="Helical" evidence="8">
    <location>
        <begin position="113"/>
        <end position="131"/>
    </location>
</feature>
<dbReference type="Proteomes" id="UP000234530">
    <property type="component" value="Chromosome"/>
</dbReference>
<evidence type="ECO:0000256" key="6">
    <source>
        <dbReference type="ARBA" id="ARBA00023136"/>
    </source>
</evidence>
<evidence type="ECO:0000256" key="5">
    <source>
        <dbReference type="ARBA" id="ARBA00022989"/>
    </source>
</evidence>
<name>A0A2H5EU25_9RHOB</name>
<feature type="transmembrane region" description="Helical" evidence="8">
    <location>
        <begin position="137"/>
        <end position="154"/>
    </location>
</feature>
<dbReference type="GO" id="GO:0008137">
    <property type="term" value="F:NADH dehydrogenase (ubiquinone) activity"/>
    <property type="evidence" value="ECO:0007669"/>
    <property type="project" value="InterPro"/>
</dbReference>
<dbReference type="EMBL" id="CP025430">
    <property type="protein sequence ID" value="AUH62805.1"/>
    <property type="molecule type" value="Genomic_DNA"/>
</dbReference>
<evidence type="ECO:0000256" key="3">
    <source>
        <dbReference type="ARBA" id="ARBA00009025"/>
    </source>
</evidence>
<dbReference type="InterPro" id="IPR001750">
    <property type="entry name" value="ND/Mrp_TM"/>
</dbReference>
<dbReference type="AlphaFoldDB" id="A0A2H5EU25"/>
<evidence type="ECO:0000256" key="8">
    <source>
        <dbReference type="SAM" id="Phobius"/>
    </source>
</evidence>
<organism evidence="10 11">
    <name type="scientific">Paracoccus zhejiangensis</name>
    <dbReference type="NCBI Taxonomy" id="1077935"/>
    <lineage>
        <taxon>Bacteria</taxon>
        <taxon>Pseudomonadati</taxon>
        <taxon>Pseudomonadota</taxon>
        <taxon>Alphaproteobacteria</taxon>
        <taxon>Rhodobacterales</taxon>
        <taxon>Paracoccaceae</taxon>
        <taxon>Paracoccus</taxon>
    </lineage>
</organism>
<feature type="transmembrane region" description="Helical" evidence="8">
    <location>
        <begin position="208"/>
        <end position="231"/>
    </location>
</feature>
<feature type="transmembrane region" description="Helical" evidence="8">
    <location>
        <begin position="6"/>
        <end position="24"/>
    </location>
</feature>
<dbReference type="KEGG" id="pzh:CX676_00385"/>
<dbReference type="GO" id="GO:0016020">
    <property type="term" value="C:membrane"/>
    <property type="evidence" value="ECO:0007669"/>
    <property type="project" value="UniProtKB-SubCell"/>
</dbReference>
<feature type="transmembrane region" description="Helical" evidence="8">
    <location>
        <begin position="166"/>
        <end position="188"/>
    </location>
</feature>
<dbReference type="PRINTS" id="PR01437">
    <property type="entry name" value="NUOXDRDTASE4"/>
</dbReference>
<dbReference type="PANTHER" id="PTHR43507">
    <property type="entry name" value="NADH-UBIQUINONE OXIDOREDUCTASE CHAIN 4"/>
    <property type="match status" value="1"/>
</dbReference>
<dbReference type="NCBIfam" id="NF004499">
    <property type="entry name" value="PRK05846.1-3"/>
    <property type="match status" value="1"/>
</dbReference>
<evidence type="ECO:0000256" key="4">
    <source>
        <dbReference type="ARBA" id="ARBA00022692"/>
    </source>
</evidence>
<sequence>MTNLLSIITFLPIVAAAIMAMFLRGDDAAAQTNAKWLALIATTATFLISLFVLAGFDPADTGFQFVEDHPWIMGLRYKMGVDGISILFVLLTTFLMPLTILSTWDVKTRVKEYMIAFLVLEGLMIGVFTALDLILFYLFFEAGLIPMFLIIGIWGGANRIYAAFKFFLYTFLGSVLMLVAMIVMYRAAGTTDIEQLLQFDFSSDPLHFLGWTIIGGTQTLLFLAFFASFAVKMPMWPVHTWLPDAHVQAPTAGSVVLAAVLLKMGGYGFLRFSLPMFPVASDIFQPVVFWMSAIAIVYTSLVALAQTDMKKLIAYSSVAHMGYVTMGVFAANQPGIDGAIFQMLSHGFISGALFLCVGVIYDRMHTREIDAYGGLVNRMPVYALVFMFFTLANVGLPGTSGFVGEFLTLLGTFKANTVVAFVAATGVILSAGYALWLYRRVTLGALIKESLKTITDMTPREKWIFAPLIAMTLLLGVYPRLVTDITGPSVAALLQDVHQSVPEKNDLAPRNVVADAGAAEAGH</sequence>
<feature type="transmembrane region" description="Helical" evidence="8">
    <location>
        <begin position="381"/>
        <end position="398"/>
    </location>
</feature>
<accession>A0A2H5EU25</accession>
<comment type="subcellular location">
    <subcellularLocation>
        <location evidence="2">Endomembrane system</location>
        <topology evidence="2">Multi-pass membrane protein</topology>
    </subcellularLocation>
    <subcellularLocation>
        <location evidence="7">Membrane</location>
        <topology evidence="7">Multi-pass membrane protein</topology>
    </subcellularLocation>
</comment>
<evidence type="ECO:0000256" key="7">
    <source>
        <dbReference type="RuleBase" id="RU000320"/>
    </source>
</evidence>
<feature type="transmembrane region" description="Helical" evidence="8">
    <location>
        <begin position="283"/>
        <end position="305"/>
    </location>
</feature>
<dbReference type="OrthoDB" id="9768329at2"/>
<feature type="transmembrane region" description="Helical" evidence="8">
    <location>
        <begin position="36"/>
        <end position="56"/>
    </location>
</feature>
<dbReference type="RefSeq" id="WP_101750849.1">
    <property type="nucleotide sequence ID" value="NZ_CP025430.1"/>
</dbReference>
<feature type="transmembrane region" description="Helical" evidence="8">
    <location>
        <begin position="418"/>
        <end position="438"/>
    </location>
</feature>
<proteinExistence type="inferred from homology"/>
<dbReference type="GO" id="GO:0003954">
    <property type="term" value="F:NADH dehydrogenase activity"/>
    <property type="evidence" value="ECO:0007669"/>
    <property type="project" value="TreeGrafter"/>
</dbReference>
<evidence type="ECO:0000313" key="10">
    <source>
        <dbReference type="EMBL" id="AUH62805.1"/>
    </source>
</evidence>
<keyword evidence="6 8" id="KW-0472">Membrane</keyword>
<dbReference type="InterPro" id="IPR003918">
    <property type="entry name" value="NADH_UbQ_OxRdtase"/>
</dbReference>
<feature type="domain" description="NADH:quinone oxidoreductase/Mrp antiporter transmembrane" evidence="9">
    <location>
        <begin position="130"/>
        <end position="427"/>
    </location>
</feature>
<dbReference type="NCBIfam" id="NF004501">
    <property type="entry name" value="PRK05846.1-5"/>
    <property type="match status" value="1"/>
</dbReference>
<comment type="function">
    <text evidence="1">NDH-1 shuttles electrons from NADH, via FMN and iron-sulfur (Fe-S) centers, to quinones in the respiratory chain. The immediate electron acceptor for the enzyme in this species is believed to be ubiquinone. Couples the redox reaction to proton translocation (for every two electrons transferred, four hydrogen ions are translocated across the cytoplasmic membrane), and thus conserves the redox energy in a proton gradient.</text>
</comment>
<dbReference type="PANTHER" id="PTHR43507:SF1">
    <property type="entry name" value="NADH-UBIQUINONE OXIDOREDUCTASE CHAIN 4"/>
    <property type="match status" value="1"/>
</dbReference>
<reference evidence="10 11" key="1">
    <citation type="journal article" date="2013" name="Antonie Van Leeuwenhoek">
        <title>Paracoccus zhejiangensis sp. nov., isolated from activated sludge in wastewater-treatment system.</title>
        <authorList>
            <person name="Wu Z.G."/>
            <person name="Zhang D.F."/>
            <person name="Liu Y.L."/>
            <person name="Wang F."/>
            <person name="Jiang X."/>
            <person name="Li C."/>
            <person name="Li S.P."/>
            <person name="Hong Q."/>
            <person name="Li W.J."/>
        </authorList>
    </citation>
    <scope>NUCLEOTIDE SEQUENCE [LARGE SCALE GENOMIC DNA]</scope>
    <source>
        <strain evidence="10 11">J6</strain>
    </source>
</reference>
<feature type="transmembrane region" description="Helical" evidence="8">
    <location>
        <begin position="343"/>
        <end position="361"/>
    </location>
</feature>
<gene>
    <name evidence="10" type="ORF">CX676_00385</name>
</gene>
<keyword evidence="4 7" id="KW-0812">Transmembrane</keyword>
<dbReference type="GO" id="GO:0012505">
    <property type="term" value="C:endomembrane system"/>
    <property type="evidence" value="ECO:0007669"/>
    <property type="project" value="UniProtKB-SubCell"/>
</dbReference>
<dbReference type="GO" id="GO:0042773">
    <property type="term" value="P:ATP synthesis coupled electron transport"/>
    <property type="evidence" value="ECO:0007669"/>
    <property type="project" value="InterPro"/>
</dbReference>
<dbReference type="InterPro" id="IPR010227">
    <property type="entry name" value="NADH_Q_OxRdtase_chainM/4"/>
</dbReference>
<comment type="similarity">
    <text evidence="3">Belongs to the complex I subunit 4 family.</text>
</comment>
<evidence type="ECO:0000256" key="1">
    <source>
        <dbReference type="ARBA" id="ARBA00002378"/>
    </source>
</evidence>
<dbReference type="Pfam" id="PF00361">
    <property type="entry name" value="Proton_antipo_M"/>
    <property type="match status" value="1"/>
</dbReference>
<feature type="transmembrane region" description="Helical" evidence="8">
    <location>
        <begin position="252"/>
        <end position="271"/>
    </location>
</feature>
<protein>
    <submittedName>
        <fullName evidence="10">NADH-quinone oxidoreductase subunit M</fullName>
    </submittedName>
</protein>
<feature type="transmembrane region" description="Helical" evidence="8">
    <location>
        <begin position="83"/>
        <end position="101"/>
    </location>
</feature>
<evidence type="ECO:0000313" key="11">
    <source>
        <dbReference type="Proteomes" id="UP000234530"/>
    </source>
</evidence>
<dbReference type="GO" id="GO:0015990">
    <property type="term" value="P:electron transport coupled proton transport"/>
    <property type="evidence" value="ECO:0007669"/>
    <property type="project" value="TreeGrafter"/>
</dbReference>
<evidence type="ECO:0000256" key="2">
    <source>
        <dbReference type="ARBA" id="ARBA00004127"/>
    </source>
</evidence>
<dbReference type="GO" id="GO:0048039">
    <property type="term" value="F:ubiquinone binding"/>
    <property type="evidence" value="ECO:0007669"/>
    <property type="project" value="TreeGrafter"/>
</dbReference>
<dbReference type="NCBIfam" id="TIGR01972">
    <property type="entry name" value="NDH_I_M"/>
    <property type="match status" value="1"/>
</dbReference>
<feature type="transmembrane region" description="Helical" evidence="8">
    <location>
        <begin position="312"/>
        <end position="331"/>
    </location>
</feature>